<dbReference type="AlphaFoldDB" id="A0A1G4QAG4"/>
<dbReference type="HAMAP" id="MF_00040">
    <property type="entry name" value="RRF"/>
    <property type="match status" value="1"/>
</dbReference>
<name>A0A1G4QAG4_9HYPH</name>
<dbReference type="EMBL" id="FMTP01000001">
    <property type="protein sequence ID" value="SCW41451.1"/>
    <property type="molecule type" value="Genomic_DNA"/>
</dbReference>
<organism evidence="8 9">
    <name type="scientific">Ancylobacter rudongensis</name>
    <dbReference type="NCBI Taxonomy" id="177413"/>
    <lineage>
        <taxon>Bacteria</taxon>
        <taxon>Pseudomonadati</taxon>
        <taxon>Pseudomonadota</taxon>
        <taxon>Alphaproteobacteria</taxon>
        <taxon>Hyphomicrobiales</taxon>
        <taxon>Xanthobacteraceae</taxon>
        <taxon>Ancylobacter</taxon>
    </lineage>
</organism>
<dbReference type="RefSeq" id="WP_091436726.1">
    <property type="nucleotide sequence ID" value="NZ_FMTP01000001.1"/>
</dbReference>
<comment type="similarity">
    <text evidence="2 6">Belongs to the RRF family.</text>
</comment>
<comment type="function">
    <text evidence="5 6">Responsible for the release of ribosomes from messenger RNA at the termination of protein biosynthesis. May increase the efficiency of translation by recycling ribosomes from one round of translation to another.</text>
</comment>
<dbReference type="Gene3D" id="3.30.1360.40">
    <property type="match status" value="1"/>
</dbReference>
<dbReference type="GO" id="GO:0002184">
    <property type="term" value="P:cytoplasmic translational termination"/>
    <property type="evidence" value="ECO:0007669"/>
    <property type="project" value="TreeGrafter"/>
</dbReference>
<evidence type="ECO:0000256" key="1">
    <source>
        <dbReference type="ARBA" id="ARBA00004496"/>
    </source>
</evidence>
<dbReference type="FunFam" id="3.30.1360.40:FF:000001">
    <property type="entry name" value="Ribosome-recycling factor"/>
    <property type="match status" value="1"/>
</dbReference>
<dbReference type="PANTHER" id="PTHR20982:SF3">
    <property type="entry name" value="MITOCHONDRIAL RIBOSOME RECYCLING FACTOR PSEUDO 1"/>
    <property type="match status" value="1"/>
</dbReference>
<proteinExistence type="inferred from homology"/>
<sequence>MSTGPIDIADIKRRMTGAISVLKTELSGLRTGRASASLLEPIQVNAYGSNMPLNQVASVNVPEPRLLSVQVWDRGMVAAVEKAIRDSNLGLNPQTEGQVLRVRIPELTQDRRQELVKVAHKYAEAARVSVRHVRRDGLDTIKKAEKDGEMSSDDLDRLADQVQKATDQFIAEIDQVVAAKEKEILAV</sequence>
<evidence type="ECO:0000313" key="8">
    <source>
        <dbReference type="EMBL" id="SCW41451.1"/>
    </source>
</evidence>
<gene>
    <name evidence="6" type="primary">frr</name>
    <name evidence="8" type="ORF">SAMN05660859_1066</name>
</gene>
<dbReference type="InterPro" id="IPR002661">
    <property type="entry name" value="Ribosome_recyc_fac"/>
</dbReference>
<dbReference type="GO" id="GO:0005829">
    <property type="term" value="C:cytosol"/>
    <property type="evidence" value="ECO:0007669"/>
    <property type="project" value="GOC"/>
</dbReference>
<dbReference type="STRING" id="177413.SAMN05660859_1066"/>
<dbReference type="InterPro" id="IPR023584">
    <property type="entry name" value="Ribosome_recyc_fac_dom"/>
</dbReference>
<evidence type="ECO:0000256" key="5">
    <source>
        <dbReference type="ARBA" id="ARBA00025050"/>
    </source>
</evidence>
<evidence type="ECO:0000259" key="7">
    <source>
        <dbReference type="Pfam" id="PF01765"/>
    </source>
</evidence>
<dbReference type="SUPFAM" id="SSF55194">
    <property type="entry name" value="Ribosome recycling factor, RRF"/>
    <property type="match status" value="1"/>
</dbReference>
<dbReference type="Gene3D" id="1.10.132.20">
    <property type="entry name" value="Ribosome-recycling factor"/>
    <property type="match status" value="1"/>
</dbReference>
<dbReference type="CDD" id="cd00520">
    <property type="entry name" value="RRF"/>
    <property type="match status" value="1"/>
</dbReference>
<evidence type="ECO:0000256" key="6">
    <source>
        <dbReference type="HAMAP-Rule" id="MF_00040"/>
    </source>
</evidence>
<protein>
    <recommendedName>
        <fullName evidence="6">Ribosome-recycling factor</fullName>
        <shortName evidence="6">RRF</shortName>
    </recommendedName>
    <alternativeName>
        <fullName evidence="6">Ribosome-releasing factor</fullName>
    </alternativeName>
</protein>
<evidence type="ECO:0000256" key="3">
    <source>
        <dbReference type="ARBA" id="ARBA00022490"/>
    </source>
</evidence>
<accession>A0A1G4QAG4</accession>
<reference evidence="9" key="1">
    <citation type="submission" date="2016-10" db="EMBL/GenBank/DDBJ databases">
        <authorList>
            <person name="Varghese N."/>
            <person name="Submissions S."/>
        </authorList>
    </citation>
    <scope>NUCLEOTIDE SEQUENCE [LARGE SCALE GENOMIC DNA]</scope>
    <source>
        <strain evidence="9">CGMCC 1.1761</strain>
    </source>
</reference>
<dbReference type="Pfam" id="PF01765">
    <property type="entry name" value="RRF"/>
    <property type="match status" value="1"/>
</dbReference>
<comment type="subcellular location">
    <subcellularLocation>
        <location evidence="1 6">Cytoplasm</location>
    </subcellularLocation>
</comment>
<dbReference type="GO" id="GO:0043023">
    <property type="term" value="F:ribosomal large subunit binding"/>
    <property type="evidence" value="ECO:0007669"/>
    <property type="project" value="TreeGrafter"/>
</dbReference>
<dbReference type="FunFam" id="1.10.132.20:FF:000001">
    <property type="entry name" value="Ribosome-recycling factor"/>
    <property type="match status" value="1"/>
</dbReference>
<dbReference type="PANTHER" id="PTHR20982">
    <property type="entry name" value="RIBOSOME RECYCLING FACTOR"/>
    <property type="match status" value="1"/>
</dbReference>
<keyword evidence="4 6" id="KW-0648">Protein biosynthesis</keyword>
<feature type="domain" description="Ribosome recycling factor" evidence="7">
    <location>
        <begin position="22"/>
        <end position="185"/>
    </location>
</feature>
<evidence type="ECO:0000256" key="2">
    <source>
        <dbReference type="ARBA" id="ARBA00005912"/>
    </source>
</evidence>
<dbReference type="InterPro" id="IPR036191">
    <property type="entry name" value="RRF_sf"/>
</dbReference>
<dbReference type="NCBIfam" id="TIGR00496">
    <property type="entry name" value="frr"/>
    <property type="match status" value="1"/>
</dbReference>
<evidence type="ECO:0000313" key="9">
    <source>
        <dbReference type="Proteomes" id="UP000198889"/>
    </source>
</evidence>
<evidence type="ECO:0000256" key="4">
    <source>
        <dbReference type="ARBA" id="ARBA00022917"/>
    </source>
</evidence>
<dbReference type="Proteomes" id="UP000198889">
    <property type="component" value="Unassembled WGS sequence"/>
</dbReference>
<keyword evidence="9" id="KW-1185">Reference proteome</keyword>
<keyword evidence="3 6" id="KW-0963">Cytoplasm</keyword>